<dbReference type="GO" id="GO:0016020">
    <property type="term" value="C:membrane"/>
    <property type="evidence" value="ECO:0007669"/>
    <property type="project" value="UniProtKB-SubCell"/>
</dbReference>
<dbReference type="SMART" id="SM00220">
    <property type="entry name" value="S_TKc"/>
    <property type="match status" value="1"/>
</dbReference>
<feature type="binding site" evidence="15">
    <location>
        <position position="360"/>
    </location>
    <ligand>
        <name>ATP</name>
        <dbReference type="ChEBI" id="CHEBI:30616"/>
    </ligand>
</feature>
<keyword evidence="10 16" id="KW-1133">Transmembrane helix</keyword>
<evidence type="ECO:0000256" key="2">
    <source>
        <dbReference type="ARBA" id="ARBA00012513"/>
    </source>
</evidence>
<dbReference type="GO" id="GO:0005524">
    <property type="term" value="F:ATP binding"/>
    <property type="evidence" value="ECO:0007669"/>
    <property type="project" value="UniProtKB-UniRule"/>
</dbReference>
<evidence type="ECO:0000256" key="5">
    <source>
        <dbReference type="ARBA" id="ARBA00022692"/>
    </source>
</evidence>
<evidence type="ECO:0000256" key="7">
    <source>
        <dbReference type="ARBA" id="ARBA00022741"/>
    </source>
</evidence>
<proteinExistence type="predicted"/>
<dbReference type="EMBL" id="JAWXYG010000002">
    <property type="protein sequence ID" value="KAK4280782.1"/>
    <property type="molecule type" value="Genomic_DNA"/>
</dbReference>
<reference evidence="18" key="1">
    <citation type="submission" date="2023-10" db="EMBL/GenBank/DDBJ databases">
        <title>Chromosome-level genome of the transformable northern wattle, Acacia crassicarpa.</title>
        <authorList>
            <person name="Massaro I."/>
            <person name="Sinha N.R."/>
            <person name="Poethig S."/>
            <person name="Leichty A.R."/>
        </authorList>
    </citation>
    <scope>NUCLEOTIDE SEQUENCE</scope>
    <source>
        <strain evidence="18">Acra3RX</strain>
        <tissue evidence="18">Leaf</tissue>
    </source>
</reference>
<comment type="caution">
    <text evidence="18">The sequence shown here is derived from an EMBL/GenBank/DDBJ whole genome shotgun (WGS) entry which is preliminary data.</text>
</comment>
<dbReference type="EC" id="2.7.11.1" evidence="2"/>
<dbReference type="PROSITE" id="PS00108">
    <property type="entry name" value="PROTEIN_KINASE_ST"/>
    <property type="match status" value="1"/>
</dbReference>
<comment type="catalytic activity">
    <reaction evidence="13">
        <text>L-threonyl-[protein] + ATP = O-phospho-L-threonyl-[protein] + ADP + H(+)</text>
        <dbReference type="Rhea" id="RHEA:46608"/>
        <dbReference type="Rhea" id="RHEA-COMP:11060"/>
        <dbReference type="Rhea" id="RHEA-COMP:11605"/>
        <dbReference type="ChEBI" id="CHEBI:15378"/>
        <dbReference type="ChEBI" id="CHEBI:30013"/>
        <dbReference type="ChEBI" id="CHEBI:30616"/>
        <dbReference type="ChEBI" id="CHEBI:61977"/>
        <dbReference type="ChEBI" id="CHEBI:456216"/>
        <dbReference type="EC" id="2.7.11.1"/>
    </reaction>
</comment>
<gene>
    <name evidence="18" type="ORF">QN277_012359</name>
</gene>
<name>A0AAE1N0S8_9FABA</name>
<dbReference type="InterPro" id="IPR008271">
    <property type="entry name" value="Ser/Thr_kinase_AS"/>
</dbReference>
<dbReference type="SUPFAM" id="SSF56112">
    <property type="entry name" value="Protein kinase-like (PK-like)"/>
    <property type="match status" value="1"/>
</dbReference>
<dbReference type="InterPro" id="IPR001245">
    <property type="entry name" value="Ser-Thr/Tyr_kinase_cat_dom"/>
</dbReference>
<evidence type="ECO:0000256" key="14">
    <source>
        <dbReference type="ARBA" id="ARBA00048679"/>
    </source>
</evidence>
<protein>
    <recommendedName>
        <fullName evidence="2">non-specific serine/threonine protein kinase</fullName>
        <ecNumber evidence="2">2.7.11.1</ecNumber>
    </recommendedName>
</protein>
<dbReference type="FunFam" id="1.10.510.10:FF:000590">
    <property type="entry name" value="PR5-like receptor kinase"/>
    <property type="match status" value="1"/>
</dbReference>
<evidence type="ECO:0000259" key="17">
    <source>
        <dbReference type="PROSITE" id="PS50011"/>
    </source>
</evidence>
<evidence type="ECO:0000256" key="8">
    <source>
        <dbReference type="ARBA" id="ARBA00022777"/>
    </source>
</evidence>
<keyword evidence="6" id="KW-0732">Signal</keyword>
<keyword evidence="11 16" id="KW-0472">Membrane</keyword>
<dbReference type="PANTHER" id="PTHR27009">
    <property type="entry name" value="RUST RESISTANCE KINASE LR10-RELATED"/>
    <property type="match status" value="1"/>
</dbReference>
<dbReference type="InterPro" id="IPR032872">
    <property type="entry name" value="WAK_assoc_C"/>
</dbReference>
<evidence type="ECO:0000256" key="12">
    <source>
        <dbReference type="ARBA" id="ARBA00023180"/>
    </source>
</evidence>
<dbReference type="AlphaFoldDB" id="A0AAE1N0S8"/>
<evidence type="ECO:0000256" key="1">
    <source>
        <dbReference type="ARBA" id="ARBA00004479"/>
    </source>
</evidence>
<keyword evidence="19" id="KW-1185">Reference proteome</keyword>
<keyword evidence="3" id="KW-0723">Serine/threonine-protein kinase</keyword>
<evidence type="ECO:0000256" key="11">
    <source>
        <dbReference type="ARBA" id="ARBA00023136"/>
    </source>
</evidence>
<comment type="catalytic activity">
    <reaction evidence="14">
        <text>L-seryl-[protein] + ATP = O-phospho-L-seryl-[protein] + ADP + H(+)</text>
        <dbReference type="Rhea" id="RHEA:17989"/>
        <dbReference type="Rhea" id="RHEA-COMP:9863"/>
        <dbReference type="Rhea" id="RHEA-COMP:11604"/>
        <dbReference type="ChEBI" id="CHEBI:15378"/>
        <dbReference type="ChEBI" id="CHEBI:29999"/>
        <dbReference type="ChEBI" id="CHEBI:30616"/>
        <dbReference type="ChEBI" id="CHEBI:83421"/>
        <dbReference type="ChEBI" id="CHEBI:456216"/>
        <dbReference type="EC" id="2.7.11.1"/>
    </reaction>
</comment>
<evidence type="ECO:0000256" key="15">
    <source>
        <dbReference type="PROSITE-ProRule" id="PRU10141"/>
    </source>
</evidence>
<dbReference type="PROSITE" id="PS50011">
    <property type="entry name" value="PROTEIN_KINASE_DOM"/>
    <property type="match status" value="1"/>
</dbReference>
<dbReference type="InterPro" id="IPR045874">
    <property type="entry name" value="LRK10/LRL21-25-like"/>
</dbReference>
<feature type="transmembrane region" description="Helical" evidence="16">
    <location>
        <begin position="262"/>
        <end position="283"/>
    </location>
</feature>
<evidence type="ECO:0000256" key="10">
    <source>
        <dbReference type="ARBA" id="ARBA00022989"/>
    </source>
</evidence>
<dbReference type="Pfam" id="PF13947">
    <property type="entry name" value="GUB_WAK_bind"/>
    <property type="match status" value="1"/>
</dbReference>
<dbReference type="Pfam" id="PF07714">
    <property type="entry name" value="PK_Tyr_Ser-Thr"/>
    <property type="match status" value="1"/>
</dbReference>
<dbReference type="Pfam" id="PF14380">
    <property type="entry name" value="WAK_assoc"/>
    <property type="match status" value="1"/>
</dbReference>
<dbReference type="InterPro" id="IPR000719">
    <property type="entry name" value="Prot_kinase_dom"/>
</dbReference>
<evidence type="ECO:0000256" key="4">
    <source>
        <dbReference type="ARBA" id="ARBA00022679"/>
    </source>
</evidence>
<evidence type="ECO:0000313" key="19">
    <source>
        <dbReference type="Proteomes" id="UP001293593"/>
    </source>
</evidence>
<dbReference type="InterPro" id="IPR011009">
    <property type="entry name" value="Kinase-like_dom_sf"/>
</dbReference>
<feature type="transmembrane region" description="Helical" evidence="16">
    <location>
        <begin position="6"/>
        <end position="28"/>
    </location>
</feature>
<keyword evidence="8" id="KW-0418">Kinase</keyword>
<comment type="subcellular location">
    <subcellularLocation>
        <location evidence="1">Membrane</location>
        <topology evidence="1">Single-pass type I membrane protein</topology>
    </subcellularLocation>
</comment>
<evidence type="ECO:0000256" key="6">
    <source>
        <dbReference type="ARBA" id="ARBA00022729"/>
    </source>
</evidence>
<dbReference type="InterPro" id="IPR025287">
    <property type="entry name" value="WAK_GUB"/>
</dbReference>
<dbReference type="FunFam" id="3.30.200.20:FF:000178">
    <property type="entry name" value="serine/threonine-protein kinase PBS1-like"/>
    <property type="match status" value="1"/>
</dbReference>
<dbReference type="Proteomes" id="UP001293593">
    <property type="component" value="Unassembled WGS sequence"/>
</dbReference>
<dbReference type="Gene3D" id="1.10.510.10">
    <property type="entry name" value="Transferase(Phosphotransferase) domain 1"/>
    <property type="match status" value="1"/>
</dbReference>
<keyword evidence="12" id="KW-0325">Glycoprotein</keyword>
<dbReference type="GO" id="GO:0004674">
    <property type="term" value="F:protein serine/threonine kinase activity"/>
    <property type="evidence" value="ECO:0007669"/>
    <property type="project" value="UniProtKB-KW"/>
</dbReference>
<evidence type="ECO:0000256" key="3">
    <source>
        <dbReference type="ARBA" id="ARBA00022527"/>
    </source>
</evidence>
<organism evidence="18 19">
    <name type="scientific">Acacia crassicarpa</name>
    <name type="common">northern wattle</name>
    <dbReference type="NCBI Taxonomy" id="499986"/>
    <lineage>
        <taxon>Eukaryota</taxon>
        <taxon>Viridiplantae</taxon>
        <taxon>Streptophyta</taxon>
        <taxon>Embryophyta</taxon>
        <taxon>Tracheophyta</taxon>
        <taxon>Spermatophyta</taxon>
        <taxon>Magnoliopsida</taxon>
        <taxon>eudicotyledons</taxon>
        <taxon>Gunneridae</taxon>
        <taxon>Pentapetalae</taxon>
        <taxon>rosids</taxon>
        <taxon>fabids</taxon>
        <taxon>Fabales</taxon>
        <taxon>Fabaceae</taxon>
        <taxon>Caesalpinioideae</taxon>
        <taxon>mimosoid clade</taxon>
        <taxon>Acacieae</taxon>
        <taxon>Acacia</taxon>
    </lineage>
</organism>
<keyword evidence="4" id="KW-0808">Transferase</keyword>
<feature type="domain" description="Protein kinase" evidence="17">
    <location>
        <begin position="332"/>
        <end position="628"/>
    </location>
</feature>
<sequence length="649" mass="71557">MDNHPIPSLLKSIVTITSSFFFFFSIALPQSYAQENNAYSACSQPYSCGSVTNISYPFWGQNRESFCGKSGFQLMCQNHLNTTIQVGSQTFNVLQIDQTGFTMRLALPESSYNLCPPNISNTSLSGSPFSFLPNTVQNITVFYDCPLQISGINSFKCQNNSSKQAFYVNGAQLQRASGFDRCGYRVQVPVSVDIPLDSLKNALDKGFDVKYDDPDCENCKASGGICGTNQNNSSTFSCYCHDGTTNSDCSASRTKNSKRNKVMKLALGFLATGVGLPLLAVTICKNKEKIWRFIKRKIGNKKEDRKIETFLQSQGPLALERYSFSDLKKMTDSFKVKLGEGGYGVVYKGKLLDGCEVAVKLLHEANEDSEEFINEVASISKTSHVNVVTLLGFCIEGRRRALVYEFMSNGSLEKFISKKKPGDESVATLSWDTLYQIAKGTARGLDYLHKGCNTRILHFDIKPHNILLDEKYHPKISDFGLAKLNTKEESIISISNARGTIGYVAPEVWNKSIGGVSHKSDVYSYGMMLLEMVGGQKSTNIGSEGSSGSGSELYFPPLMMYKKLEAGSDDVGARGVTSDEENEIAKKMTMVGLWCIQTIPAQRPTMSRVMEMLEASVDSLEIPPKPFMSSPSTSPSEFSFILTSFQSTL</sequence>
<evidence type="ECO:0000256" key="16">
    <source>
        <dbReference type="SAM" id="Phobius"/>
    </source>
</evidence>
<keyword evidence="9 15" id="KW-0067">ATP-binding</keyword>
<evidence type="ECO:0000256" key="13">
    <source>
        <dbReference type="ARBA" id="ARBA00047899"/>
    </source>
</evidence>
<evidence type="ECO:0000256" key="9">
    <source>
        <dbReference type="ARBA" id="ARBA00022840"/>
    </source>
</evidence>
<keyword evidence="5 16" id="KW-0812">Transmembrane</keyword>
<dbReference type="InterPro" id="IPR017441">
    <property type="entry name" value="Protein_kinase_ATP_BS"/>
</dbReference>
<evidence type="ECO:0000313" key="18">
    <source>
        <dbReference type="EMBL" id="KAK4280782.1"/>
    </source>
</evidence>
<keyword evidence="7 15" id="KW-0547">Nucleotide-binding</keyword>
<dbReference type="PROSITE" id="PS00107">
    <property type="entry name" value="PROTEIN_KINASE_ATP"/>
    <property type="match status" value="1"/>
</dbReference>
<dbReference type="GO" id="GO:0030247">
    <property type="term" value="F:polysaccharide binding"/>
    <property type="evidence" value="ECO:0007669"/>
    <property type="project" value="InterPro"/>
</dbReference>
<accession>A0AAE1N0S8</accession>
<dbReference type="Gene3D" id="3.30.200.20">
    <property type="entry name" value="Phosphorylase Kinase, domain 1"/>
    <property type="match status" value="1"/>
</dbReference>